<dbReference type="Ensembl" id="ENSORLT00000038781.1">
    <property type="protein sequence ID" value="ENSORLP00000044135.1"/>
    <property type="gene ID" value="ENSORLG00000027938.1"/>
</dbReference>
<protein>
    <submittedName>
        <fullName evidence="8">Si:dkey-100n23.3</fullName>
    </submittedName>
</protein>
<dbReference type="GO" id="GO:0006508">
    <property type="term" value="P:proteolysis"/>
    <property type="evidence" value="ECO:0007669"/>
    <property type="project" value="UniProtKB-KW"/>
</dbReference>
<dbReference type="PANTHER" id="PTHR46896:SF2">
    <property type="entry name" value="SENTRIN-SPECIFIC PROTEASE 7"/>
    <property type="match status" value="1"/>
</dbReference>
<sequence>MMQRRRALTIPFVVDKDNLMEDPLKIPMTRLPSECGKLAQVSWTAFAGCQIRSHHSQQKNGSTVFHNSRATMIMARRKPLLILTDVLKTDMGKAHMERIKKSLRKQLSGPQKASRPNREQPATCREKSSQRETRNNGSSSLKSNQKTTPSSSQRSNSRRKLPNVEDNEDPHDIKELIIGKDGSFSEVVDYGLSLSWKPNKEAGDCDELSSAHIKVRRTNPEKDSPQRLKRKSLETKAQCNGVRNSKRHRLLSPTEENRGEGESSPVSVGQDKIEEDSDLDSCIMKFTVGGDGQRQTLVPFMEASLRDKDTAGSHGRRSSGRLDGSQTSPFEPIVLSSDDEGGNESAIGHAEVHARVPDVLQKAACEEQEDPDSQMTESAETTHGSLLESFVFNEDCAGMSVAFWSLCCGAYRGNANGAFVITEDQVIIPLKDASGERHVVLTLERKDLRRYSVWEQSELEERGLHFVCDGADFPAVLLICVSQTAAAAIQQSLCQLHSAEDGDMNTGKACPFLLLSLKDPLLGMEGALLRSILDIDCIKSLTRQRRSKKTDESTDFEDTPVLSLDESLELIQRSGLDLDLLLTQTVTRISLDLNDDQSSLHSDADELPTAHIWLDTGSQKESEPETPPEDEEEEEEEEVQAEPKEDMKEEEEEELQSPPDDCKKDAAPAYTLRHQRTKGSYSVSLCKPSSNWIPYKHQGVARRLIQFPPPPIKGGITVTMEDLQCLDSGKYLNDVIIDFYLKYLLLNTPSALSERCHVFSSFFYKQLTRRDNASEGTNSDACQRQRRHQRVKTWTRHVDIFEKDFLFVPVNQEAHWYLVIICFPGLDEPKVESWTAGSPSEETVGRSEADAEMICSNSVEAEAENVPKDPSKDSPTSPVSCTEQTCCRQTVQRRPCILLMDSLKISLHERVVKLLRDYLQSEWEVRRGSLRDFGPDQMKSSNCKVPLQDNSSDCGLYLLQYVECFLKDPVVHFDLPLQLQQWFPRQQVRRKRDEIRDLILNLYRHQQLDKEKP</sequence>
<evidence type="ECO:0000256" key="2">
    <source>
        <dbReference type="ARBA" id="ARBA00022553"/>
    </source>
</evidence>
<reference evidence="8 9" key="1">
    <citation type="journal article" date="2007" name="Nature">
        <title>The medaka draft genome and insights into vertebrate genome evolution.</title>
        <authorList>
            <person name="Kasahara M."/>
            <person name="Naruse K."/>
            <person name="Sasaki S."/>
            <person name="Nakatani Y."/>
            <person name="Qu W."/>
            <person name="Ahsan B."/>
            <person name="Yamada T."/>
            <person name="Nagayasu Y."/>
            <person name="Doi K."/>
            <person name="Kasai Y."/>
            <person name="Jindo T."/>
            <person name="Kobayashi D."/>
            <person name="Shimada A."/>
            <person name="Toyoda A."/>
            <person name="Kuroki Y."/>
            <person name="Fujiyama A."/>
            <person name="Sasaki T."/>
            <person name="Shimizu A."/>
            <person name="Asakawa S."/>
            <person name="Shimizu N."/>
            <person name="Hashimoto S."/>
            <person name="Yang J."/>
            <person name="Lee Y."/>
            <person name="Matsushima K."/>
            <person name="Sugano S."/>
            <person name="Sakaizumi M."/>
            <person name="Narita T."/>
            <person name="Ohishi K."/>
            <person name="Haga S."/>
            <person name="Ohta F."/>
            <person name="Nomoto H."/>
            <person name="Nogata K."/>
            <person name="Morishita T."/>
            <person name="Endo T."/>
            <person name="Shin-I T."/>
            <person name="Takeda H."/>
            <person name="Morishita S."/>
            <person name="Kohara Y."/>
        </authorList>
    </citation>
    <scope>NUCLEOTIDE SEQUENCE [LARGE SCALE GENOMIC DNA]</scope>
    <source>
        <strain evidence="8 9">Hd-rR</strain>
    </source>
</reference>
<dbReference type="GO" id="GO:0005737">
    <property type="term" value="C:cytoplasm"/>
    <property type="evidence" value="ECO:0000318"/>
    <property type="project" value="GO_Central"/>
</dbReference>
<evidence type="ECO:0000313" key="9">
    <source>
        <dbReference type="Proteomes" id="UP000001038"/>
    </source>
</evidence>
<dbReference type="InterPro" id="IPR038765">
    <property type="entry name" value="Papain-like_cys_pep_sf"/>
</dbReference>
<dbReference type="PANTHER" id="PTHR46896">
    <property type="entry name" value="SENTRIN-SPECIFIC PROTEASE"/>
    <property type="match status" value="1"/>
</dbReference>
<dbReference type="OrthoDB" id="442460at2759"/>
<dbReference type="GO" id="GO:0016926">
    <property type="term" value="P:protein desumoylation"/>
    <property type="evidence" value="ECO:0000318"/>
    <property type="project" value="GO_Central"/>
</dbReference>
<dbReference type="GeneTree" id="ENSGT00940000157308"/>
<proteinExistence type="inferred from homology"/>
<dbReference type="Ensembl" id="ENSORLT00000041668.1">
    <property type="protein sequence ID" value="ENSORLP00000034683.1"/>
    <property type="gene ID" value="ENSORLG00000027938.1"/>
</dbReference>
<evidence type="ECO:0000256" key="4">
    <source>
        <dbReference type="ARBA" id="ARBA00022786"/>
    </source>
</evidence>
<accession>A0A3B3IJ64</accession>
<evidence type="ECO:0000256" key="6">
    <source>
        <dbReference type="SAM" id="MobiDB-lite"/>
    </source>
</evidence>
<keyword evidence="3" id="KW-0645">Protease</keyword>
<keyword evidence="9" id="KW-1185">Reference proteome</keyword>
<evidence type="ECO:0000256" key="1">
    <source>
        <dbReference type="ARBA" id="ARBA00005234"/>
    </source>
</evidence>
<dbReference type="InterPro" id="IPR051947">
    <property type="entry name" value="Sentrin-specific_protease"/>
</dbReference>
<keyword evidence="5" id="KW-0378">Hydrolase</keyword>
<dbReference type="STRING" id="8090.ENSORLP00000034683"/>
<feature type="compositionally biased region" description="Polar residues" evidence="6">
    <location>
        <begin position="135"/>
        <end position="155"/>
    </location>
</feature>
<evidence type="ECO:0000256" key="3">
    <source>
        <dbReference type="ARBA" id="ARBA00022670"/>
    </source>
</evidence>
<name>A0A3B3IJ64_ORYLA</name>
<evidence type="ECO:0000259" key="7">
    <source>
        <dbReference type="PROSITE" id="PS50600"/>
    </source>
</evidence>
<feature type="region of interest" description="Disordered" evidence="6">
    <location>
        <begin position="306"/>
        <end position="330"/>
    </location>
</feature>
<feature type="region of interest" description="Disordered" evidence="6">
    <location>
        <begin position="596"/>
        <end position="665"/>
    </location>
</feature>
<feature type="compositionally biased region" description="Basic and acidic residues" evidence="6">
    <location>
        <begin position="218"/>
        <end position="234"/>
    </location>
</feature>
<dbReference type="CTD" id="57337"/>
<feature type="compositionally biased region" description="Acidic residues" evidence="6">
    <location>
        <begin position="624"/>
        <end position="640"/>
    </location>
</feature>
<dbReference type="Proteomes" id="UP000001038">
    <property type="component" value="Chromosome 21"/>
</dbReference>
<gene>
    <name evidence="8" type="primary">senp7</name>
</gene>
<comment type="similarity">
    <text evidence="1">Belongs to the peptidase C48 family.</text>
</comment>
<feature type="domain" description="Ubiquitin-like protease family profile" evidence="7">
    <location>
        <begin position="716"/>
        <end position="965"/>
    </location>
</feature>
<keyword evidence="4" id="KW-0833">Ubl conjugation pathway</keyword>
<dbReference type="GeneID" id="101170552"/>
<organism evidence="8 9">
    <name type="scientific">Oryzias latipes</name>
    <name type="common">Japanese rice fish</name>
    <name type="synonym">Japanese killifish</name>
    <dbReference type="NCBI Taxonomy" id="8090"/>
    <lineage>
        <taxon>Eukaryota</taxon>
        <taxon>Metazoa</taxon>
        <taxon>Chordata</taxon>
        <taxon>Craniata</taxon>
        <taxon>Vertebrata</taxon>
        <taxon>Euteleostomi</taxon>
        <taxon>Actinopterygii</taxon>
        <taxon>Neopterygii</taxon>
        <taxon>Teleostei</taxon>
        <taxon>Neoteleostei</taxon>
        <taxon>Acanthomorphata</taxon>
        <taxon>Ovalentaria</taxon>
        <taxon>Atherinomorphae</taxon>
        <taxon>Beloniformes</taxon>
        <taxon>Adrianichthyidae</taxon>
        <taxon>Oryziinae</taxon>
        <taxon>Oryzias</taxon>
    </lineage>
</organism>
<feature type="region of interest" description="Disordered" evidence="6">
    <location>
        <begin position="103"/>
        <end position="171"/>
    </location>
</feature>
<dbReference type="PROSITE" id="PS50600">
    <property type="entry name" value="ULP_PROTEASE"/>
    <property type="match status" value="1"/>
</dbReference>
<reference evidence="8" key="2">
    <citation type="submission" date="2025-05" db="UniProtKB">
        <authorList>
            <consortium name="Ensembl"/>
        </authorList>
    </citation>
    <scope>IDENTIFICATION</scope>
    <source>
        <strain evidence="8">Hd-rR</strain>
    </source>
</reference>
<feature type="region of interest" description="Disordered" evidence="6">
    <location>
        <begin position="216"/>
        <end position="273"/>
    </location>
</feature>
<keyword evidence="2" id="KW-0597">Phosphoprotein</keyword>
<evidence type="ECO:0000313" key="8">
    <source>
        <dbReference type="Ensembl" id="ENSORLP00000044135.1"/>
    </source>
</evidence>
<dbReference type="GO" id="GO:0005634">
    <property type="term" value="C:nucleus"/>
    <property type="evidence" value="ECO:0000318"/>
    <property type="project" value="GO_Central"/>
</dbReference>
<dbReference type="GO" id="GO:0070139">
    <property type="term" value="F:SUMO-specific endopeptidase activity"/>
    <property type="evidence" value="ECO:0000318"/>
    <property type="project" value="GO_Central"/>
</dbReference>
<dbReference type="SUPFAM" id="SSF54001">
    <property type="entry name" value="Cysteine proteinases"/>
    <property type="match status" value="1"/>
</dbReference>
<dbReference type="AlphaFoldDB" id="A0A3B3IJ64"/>
<dbReference type="Bgee" id="ENSORLG00000027938">
    <property type="expression patterns" value="Expressed in animal zygote and 14 other cell types or tissues"/>
</dbReference>
<dbReference type="Pfam" id="PF02902">
    <property type="entry name" value="Peptidase_C48"/>
    <property type="match status" value="1"/>
</dbReference>
<dbReference type="Gene3D" id="3.40.395.10">
    <property type="entry name" value="Adenoviral Proteinase, Chain A"/>
    <property type="match status" value="1"/>
</dbReference>
<feature type="compositionally biased region" description="Basic and acidic residues" evidence="6">
    <location>
        <begin position="124"/>
        <end position="134"/>
    </location>
</feature>
<evidence type="ECO:0000256" key="5">
    <source>
        <dbReference type="ARBA" id="ARBA00022801"/>
    </source>
</evidence>
<dbReference type="InterPro" id="IPR003653">
    <property type="entry name" value="Peptidase_C48_C"/>
</dbReference>